<organism evidence="1 2">
    <name type="scientific">Sphingomonas sabuli</name>
    <dbReference type="NCBI Taxonomy" id="2764186"/>
    <lineage>
        <taxon>Bacteria</taxon>
        <taxon>Pseudomonadati</taxon>
        <taxon>Pseudomonadota</taxon>
        <taxon>Alphaproteobacteria</taxon>
        <taxon>Sphingomonadales</taxon>
        <taxon>Sphingomonadaceae</taxon>
        <taxon>Sphingomonas</taxon>
    </lineage>
</organism>
<keyword evidence="2" id="KW-1185">Reference proteome</keyword>
<proteinExistence type="predicted"/>
<reference evidence="1 2" key="1">
    <citation type="submission" date="2020-08" db="EMBL/GenBank/DDBJ databases">
        <title>Sphingomonas sp. sand1-3 16S ribosomal RNA gene Genome sequencing and assembly.</title>
        <authorList>
            <person name="Kang M."/>
        </authorList>
    </citation>
    <scope>NUCLEOTIDE SEQUENCE [LARGE SCALE GENOMIC DNA]</scope>
    <source>
        <strain evidence="2">sand1-3</strain>
    </source>
</reference>
<dbReference type="Proteomes" id="UP000515861">
    <property type="component" value="Chromosome"/>
</dbReference>
<evidence type="ECO:0000313" key="1">
    <source>
        <dbReference type="EMBL" id="QNM82012.1"/>
    </source>
</evidence>
<dbReference type="KEGG" id="ssau:H8M03_08190"/>
<dbReference type="AlphaFoldDB" id="A0A7G9L063"/>
<protein>
    <recommendedName>
        <fullName evidence="3">PilZ domain-containing protein</fullName>
    </recommendedName>
</protein>
<dbReference type="SUPFAM" id="SSF141371">
    <property type="entry name" value="PilZ domain-like"/>
    <property type="match status" value="1"/>
</dbReference>
<gene>
    <name evidence="1" type="ORF">H8M03_08190</name>
</gene>
<dbReference type="EMBL" id="CP060697">
    <property type="protein sequence ID" value="QNM82012.1"/>
    <property type="molecule type" value="Genomic_DNA"/>
</dbReference>
<accession>A0A7G9L063</accession>
<name>A0A7G9L063_9SPHN</name>
<dbReference type="RefSeq" id="WP_187478968.1">
    <property type="nucleotide sequence ID" value="NZ_CP060697.1"/>
</dbReference>
<evidence type="ECO:0000313" key="2">
    <source>
        <dbReference type="Proteomes" id="UP000515861"/>
    </source>
</evidence>
<evidence type="ECO:0008006" key="3">
    <source>
        <dbReference type="Google" id="ProtNLM"/>
    </source>
</evidence>
<sequence>MQAIQTTVAPDARLRPRSNMFLAAMLHGDDRATPVRIRNMSVLGALVEAPALPAGDTPLRLVRGRLEADASIIWTSGLRSGLSFSAPVAVEEWMAPVRNAEQSRVDEAVRMLRLGAIPNARNFSPERLHLDDAAGRLGEDLRCVARLLENLGGDLAGDPAVLTGHSAKLQNLDIAIQSISAVAAALSAAQIDAHAAARLENLRSSCASALAASR</sequence>